<evidence type="ECO:0000313" key="13">
    <source>
        <dbReference type="Proteomes" id="UP000285794"/>
    </source>
</evidence>
<dbReference type="InterPro" id="IPR036034">
    <property type="entry name" value="PDZ_sf"/>
</dbReference>
<dbReference type="Gene3D" id="3.30.750.44">
    <property type="match status" value="1"/>
</dbReference>
<dbReference type="Pfam" id="PF14685">
    <property type="entry name" value="PDZ_Tricorn"/>
    <property type="match status" value="1"/>
</dbReference>
<dbReference type="SUPFAM" id="SSF50156">
    <property type="entry name" value="PDZ domain-like"/>
    <property type="match status" value="1"/>
</dbReference>
<feature type="active site" description="Nucleophile" evidence="8">
    <location>
        <position position="976"/>
    </location>
</feature>
<sequence length="1090" mass="122276">MTNNYLKKLSLFLVCFILLSAYVQAQGTRLLRQPTLSETHIAYTYAGDLWVSDLNGTHTLRLTSTPAVESDPYFSPDGQTIAFTSNRSGVDAVYTVPVTGGEVKQLTWYPAASNVRGWTPDGKRVLYASTRETAPSNYDRLWTVSREGGVSTMLNAQWGTKASFAADGKQIVIDKVRRWDREWRAYRGGQNTPLIILNLEDSSEKLLPNESTIDVQPVWIGDKIYFLSDRDWAMNIWMYDTQSNDLKQITKFKDIDIKSLSGNKEKLVFEREGYLHTYDLVSGKITQLELELSGDFPWARTKWEDVSSSVRSASLSPTGKRAIMSARGEVFTVPVEHGDARNITNNSAAADRAPIWSPKGDKIAWFSDINGKGYQLMLANQDGLSEPEAISIKESKMAWEPAWSPDGKYIVFTDDDVRIRLIDIEAKSIKTIDVGGNNFERGDLGLSWSKDSKWLAYAKSGANNFRRVCVWSMADDRVRPITNELADAFSPAWDADTHHLYFLASTDLALLSGYVNTSVMGAKAPNYEAYVVNLLKKDASPFEPRSDEEKAPKKEDKKDAKDKKKDDKEKKAKEKADSLMQIDFDGIERRIIPLPMEKGKYRYMIAGPKGIVFIAEANPKGKGSILHKFDLKEREAKEFASGVGSVSISADGNQMLAKMGASWKVIGTKGANTKSAKVLKINLKTQLDRMAEWNQMFEEAWRYQRDYFYDPNMHGRDWDEVYKRYTPLVPYIKHRSDLNYVLDQVNGELSVGHSFVFGGDFPKTDRPSVGLLGADLKADGKHWKIQRIYTSESWNPDLSSPLDRPGMKVEQGNYIVGINGKEISNKQDPYMALDGTAGQQTVLHINNKSDFKGAWKITVKPISSERALRQRAWVEDNRRLVDKLSGGRLAYIWVPNTSNNGFISFNRYYFAQQDKEGAVIDERFNGGGLLDDYMVDLMKRETRACLTNEVPNGDPIRLPAGIVGPKVLIINELAGSGGDFFPWVFKHQKIGPVVGARTWGGLVKSSIHYRLVDGGALTAPDNAVFDPNKNEWVGENKGISPTIDVRQDAKSLNKGIDPQLERAVKEVLSLLPKTKRKITPPPFSTPALRK</sequence>
<proteinExistence type="inferred from homology"/>
<keyword evidence="5 7" id="KW-0378">Hydrolase</keyword>
<evidence type="ECO:0000259" key="11">
    <source>
        <dbReference type="SMART" id="SM00245"/>
    </source>
</evidence>
<comment type="function">
    <text evidence="7">Degrades oligopeptides.</text>
</comment>
<dbReference type="InterPro" id="IPR005151">
    <property type="entry name" value="Tail-specific_protease"/>
</dbReference>
<dbReference type="Gene3D" id="3.90.226.10">
    <property type="entry name" value="2-enoyl-CoA Hydratase, Chain A, domain 1"/>
    <property type="match status" value="1"/>
</dbReference>
<evidence type="ECO:0000256" key="1">
    <source>
        <dbReference type="ARBA" id="ARBA00004496"/>
    </source>
</evidence>
<dbReference type="Gene3D" id="2.130.10.10">
    <property type="entry name" value="YVTN repeat-like/Quinoprotein amine dehydrogenase"/>
    <property type="match status" value="1"/>
</dbReference>
<name>A0A425Y3Y0_9BACT</name>
<dbReference type="InterPro" id="IPR015943">
    <property type="entry name" value="WD40/YVTN_repeat-like_dom_sf"/>
</dbReference>
<dbReference type="Gene3D" id="2.30.42.10">
    <property type="match status" value="1"/>
</dbReference>
<dbReference type="GO" id="GO:0006508">
    <property type="term" value="P:proteolysis"/>
    <property type="evidence" value="ECO:0007669"/>
    <property type="project" value="UniProtKB-UniRule"/>
</dbReference>
<dbReference type="EMBL" id="QQWG01000004">
    <property type="protein sequence ID" value="RRG22995.1"/>
    <property type="molecule type" value="Genomic_DNA"/>
</dbReference>
<dbReference type="PANTHER" id="PTHR43253:SF1">
    <property type="entry name" value="TRICORN PROTEASE HOMOLOG 2-RELATED"/>
    <property type="match status" value="1"/>
</dbReference>
<dbReference type="RefSeq" id="WP_125029996.1">
    <property type="nucleotide sequence ID" value="NZ_JAPXVP010000004.1"/>
</dbReference>
<dbReference type="SUPFAM" id="SSF50969">
    <property type="entry name" value="YVTN repeat-like/Quinoprotein amine dehydrogenase"/>
    <property type="match status" value="1"/>
</dbReference>
<feature type="active site" description="Charge relay system" evidence="8">
    <location>
        <position position="753"/>
    </location>
</feature>
<dbReference type="InterPro" id="IPR011044">
    <property type="entry name" value="Quino_amine_DH_bsu"/>
</dbReference>
<dbReference type="SUPFAM" id="SSF52096">
    <property type="entry name" value="ClpP/crotonase"/>
    <property type="match status" value="1"/>
</dbReference>
<evidence type="ECO:0000256" key="6">
    <source>
        <dbReference type="ARBA" id="ARBA00022825"/>
    </source>
</evidence>
<dbReference type="PANTHER" id="PTHR43253">
    <property type="entry name" value="TRICORN PROTEASE HOMOLOG 2-RELATED"/>
    <property type="match status" value="1"/>
</dbReference>
<evidence type="ECO:0000256" key="5">
    <source>
        <dbReference type="ARBA" id="ARBA00022801"/>
    </source>
</evidence>
<dbReference type="Pfam" id="PF14684">
    <property type="entry name" value="Tricorn_C1"/>
    <property type="match status" value="1"/>
</dbReference>
<dbReference type="SUPFAM" id="SSF82171">
    <property type="entry name" value="DPP6 N-terminal domain-like"/>
    <property type="match status" value="1"/>
</dbReference>
<dbReference type="InterPro" id="IPR029414">
    <property type="entry name" value="Tricorn_PDZ"/>
</dbReference>
<dbReference type="GO" id="GO:0008236">
    <property type="term" value="F:serine-type peptidase activity"/>
    <property type="evidence" value="ECO:0007669"/>
    <property type="project" value="UniProtKB-UniRule"/>
</dbReference>
<organism evidence="12 13">
    <name type="scientific">Ancylomarina euxinus</name>
    <dbReference type="NCBI Taxonomy" id="2283627"/>
    <lineage>
        <taxon>Bacteria</taxon>
        <taxon>Pseudomonadati</taxon>
        <taxon>Bacteroidota</taxon>
        <taxon>Bacteroidia</taxon>
        <taxon>Marinilabiliales</taxon>
        <taxon>Marinifilaceae</taxon>
        <taxon>Ancylomarina</taxon>
    </lineage>
</organism>
<feature type="region of interest" description="Disordered" evidence="9">
    <location>
        <begin position="541"/>
        <end position="575"/>
    </location>
</feature>
<evidence type="ECO:0000256" key="9">
    <source>
        <dbReference type="SAM" id="MobiDB-lite"/>
    </source>
</evidence>
<gene>
    <name evidence="12" type="ORF">DWB61_06040</name>
</gene>
<feature type="chain" id="PRO_5019083777" description="Tricorn protease homolog" evidence="10">
    <location>
        <begin position="26"/>
        <end position="1090"/>
    </location>
</feature>
<protein>
    <recommendedName>
        <fullName evidence="7">Tricorn protease homolog</fullName>
        <ecNumber evidence="7">3.4.21.-</ecNumber>
    </recommendedName>
</protein>
<dbReference type="CDD" id="cd07562">
    <property type="entry name" value="Peptidase_S41_TRI"/>
    <property type="match status" value="1"/>
</dbReference>
<comment type="similarity">
    <text evidence="2 7">Belongs to the peptidase S41B family.</text>
</comment>
<keyword evidence="4 7" id="KW-0645">Protease</keyword>
<dbReference type="SMART" id="SM00245">
    <property type="entry name" value="TSPc"/>
    <property type="match status" value="1"/>
</dbReference>
<evidence type="ECO:0000256" key="10">
    <source>
        <dbReference type="SAM" id="SignalP"/>
    </source>
</evidence>
<dbReference type="Pfam" id="PF03572">
    <property type="entry name" value="Peptidase_S41"/>
    <property type="match status" value="1"/>
</dbReference>
<accession>A0A425Y3Y0</accession>
<evidence type="ECO:0000256" key="4">
    <source>
        <dbReference type="ARBA" id="ARBA00022670"/>
    </source>
</evidence>
<dbReference type="InterPro" id="IPR012393">
    <property type="entry name" value="Tricorn_protease"/>
</dbReference>
<keyword evidence="6 7" id="KW-0720">Serine protease</keyword>
<dbReference type="Gene3D" id="2.120.10.60">
    <property type="entry name" value="Tricorn protease N-terminal domain"/>
    <property type="match status" value="1"/>
</dbReference>
<evidence type="ECO:0000256" key="3">
    <source>
        <dbReference type="ARBA" id="ARBA00022490"/>
    </source>
</evidence>
<dbReference type="AlphaFoldDB" id="A0A425Y3Y0"/>
<feature type="signal peptide" evidence="10">
    <location>
        <begin position="1"/>
        <end position="25"/>
    </location>
</feature>
<dbReference type="Proteomes" id="UP000285794">
    <property type="component" value="Unassembled WGS sequence"/>
</dbReference>
<dbReference type="Pfam" id="PF26549">
    <property type="entry name" value="Tricorn_N"/>
    <property type="match status" value="1"/>
</dbReference>
<evidence type="ECO:0000256" key="7">
    <source>
        <dbReference type="PIRNR" id="PIRNR036421"/>
    </source>
</evidence>
<dbReference type="EC" id="3.4.21.-" evidence="7"/>
<keyword evidence="13" id="KW-1185">Reference proteome</keyword>
<keyword evidence="3 7" id="KW-0963">Cytoplasm</keyword>
<dbReference type="InterPro" id="IPR028204">
    <property type="entry name" value="Tricorn_C1"/>
</dbReference>
<evidence type="ECO:0000256" key="8">
    <source>
        <dbReference type="PIRSR" id="PIRSR036421-1"/>
    </source>
</evidence>
<reference evidence="12 13" key="1">
    <citation type="submission" date="2018-07" db="EMBL/GenBank/DDBJ databases">
        <title>Draft genome sequence of Ancylomarina sp. M1P.</title>
        <authorList>
            <person name="Yadav S."/>
            <person name="Villanueva L."/>
            <person name="Damste J.S.S."/>
        </authorList>
    </citation>
    <scope>NUCLEOTIDE SEQUENCE [LARGE SCALE GENOMIC DNA]</scope>
    <source>
        <strain evidence="12 13">M1P</strain>
    </source>
</reference>
<dbReference type="Pfam" id="PF26550">
    <property type="entry name" value="Tricorn_2nd"/>
    <property type="match status" value="1"/>
</dbReference>
<dbReference type="OrthoDB" id="9815657at2"/>
<dbReference type="GO" id="GO:0005737">
    <property type="term" value="C:cytoplasm"/>
    <property type="evidence" value="ECO:0007669"/>
    <property type="project" value="UniProtKB-SubCell"/>
</dbReference>
<dbReference type="PIRSF" id="PIRSF036421">
    <property type="entry name" value="Tricorn_protease"/>
    <property type="match status" value="1"/>
</dbReference>
<evidence type="ECO:0000256" key="2">
    <source>
        <dbReference type="ARBA" id="ARBA00008524"/>
    </source>
</evidence>
<dbReference type="InterPro" id="IPR029045">
    <property type="entry name" value="ClpP/crotonase-like_dom_sf"/>
</dbReference>
<feature type="domain" description="Tail specific protease" evidence="11">
    <location>
        <begin position="852"/>
        <end position="1046"/>
    </location>
</feature>
<evidence type="ECO:0000313" key="12">
    <source>
        <dbReference type="EMBL" id="RRG22995.1"/>
    </source>
</evidence>
<comment type="subcellular location">
    <subcellularLocation>
        <location evidence="1 7">Cytoplasm</location>
    </subcellularLocation>
</comment>
<keyword evidence="10" id="KW-0732">Signal</keyword>
<comment type="caution">
    <text evidence="12">The sequence shown here is derived from an EMBL/GenBank/DDBJ whole genome shotgun (WGS) entry which is preliminary data.</text>
</comment>
<feature type="active site" description="Charge relay system" evidence="8">
    <location>
        <position position="1035"/>
    </location>
</feature>